<keyword evidence="2" id="KW-1185">Reference proteome</keyword>
<dbReference type="AlphaFoldDB" id="A0A1R2AS91"/>
<organism evidence="1 2">
    <name type="scientific">Stentor coeruleus</name>
    <dbReference type="NCBI Taxonomy" id="5963"/>
    <lineage>
        <taxon>Eukaryota</taxon>
        <taxon>Sar</taxon>
        <taxon>Alveolata</taxon>
        <taxon>Ciliophora</taxon>
        <taxon>Postciliodesmatophora</taxon>
        <taxon>Heterotrichea</taxon>
        <taxon>Heterotrichida</taxon>
        <taxon>Stentoridae</taxon>
        <taxon>Stentor</taxon>
    </lineage>
</organism>
<proteinExistence type="predicted"/>
<evidence type="ECO:0000313" key="1">
    <source>
        <dbReference type="EMBL" id="OMJ67403.1"/>
    </source>
</evidence>
<protein>
    <submittedName>
        <fullName evidence="1">Uncharacterized protein</fullName>
    </submittedName>
</protein>
<comment type="caution">
    <text evidence="1">The sequence shown here is derived from an EMBL/GenBank/DDBJ whole genome shotgun (WGS) entry which is preliminary data.</text>
</comment>
<evidence type="ECO:0000313" key="2">
    <source>
        <dbReference type="Proteomes" id="UP000187209"/>
    </source>
</evidence>
<dbReference type="Proteomes" id="UP000187209">
    <property type="component" value="Unassembled WGS sequence"/>
</dbReference>
<accession>A0A1R2AS91</accession>
<gene>
    <name evidence="1" type="ORF">SteCoe_35443</name>
</gene>
<sequence>MSKIPRLPGLVNRYIEIKWIGDDTSSYTVEFDTRIPSTLTQGKLITPFIGTFTGSTITDGFYSIPATSTIQLPANTCILVTDWNLNYNRFLSIDILQAELLSDFRGQRDCPVINIESNPSVNNTLRRFKFFKIQKELQDLDTSSDCSENSLLYLSSLAKLATDEQISDMIEEKSERPLDDVALITPAKVVPIGFGKSSKEKADNFARKRKVVDNMKEDVLKMIEPVNPKDTVAMIVKDKTKAPSNIEVSYDIGIDTFPQYALEYLKIKYNIV</sequence>
<name>A0A1R2AS91_9CILI</name>
<reference evidence="1 2" key="1">
    <citation type="submission" date="2016-11" db="EMBL/GenBank/DDBJ databases">
        <title>The macronuclear genome of Stentor coeruleus: a giant cell with tiny introns.</title>
        <authorList>
            <person name="Slabodnick M."/>
            <person name="Ruby J.G."/>
            <person name="Reiff S.B."/>
            <person name="Swart E.C."/>
            <person name="Gosai S."/>
            <person name="Prabakaran S."/>
            <person name="Witkowska E."/>
            <person name="Larue G.E."/>
            <person name="Fisher S."/>
            <person name="Freeman R.M."/>
            <person name="Gunawardena J."/>
            <person name="Chu W."/>
            <person name="Stover N.A."/>
            <person name="Gregory B.D."/>
            <person name="Nowacki M."/>
            <person name="Derisi J."/>
            <person name="Roy S.W."/>
            <person name="Marshall W.F."/>
            <person name="Sood P."/>
        </authorList>
    </citation>
    <scope>NUCLEOTIDE SEQUENCE [LARGE SCALE GENOMIC DNA]</scope>
    <source>
        <strain evidence="1">WM001</strain>
    </source>
</reference>
<dbReference type="EMBL" id="MPUH01001504">
    <property type="protein sequence ID" value="OMJ67403.1"/>
    <property type="molecule type" value="Genomic_DNA"/>
</dbReference>